<organism evidence="1 2">
    <name type="scientific">Phlebiopsis gigantea (strain 11061_1 CR5-6)</name>
    <name type="common">White-rot fungus</name>
    <name type="synonym">Peniophora gigantea</name>
    <dbReference type="NCBI Taxonomy" id="745531"/>
    <lineage>
        <taxon>Eukaryota</taxon>
        <taxon>Fungi</taxon>
        <taxon>Dikarya</taxon>
        <taxon>Basidiomycota</taxon>
        <taxon>Agaricomycotina</taxon>
        <taxon>Agaricomycetes</taxon>
        <taxon>Polyporales</taxon>
        <taxon>Phanerochaetaceae</taxon>
        <taxon>Phlebiopsis</taxon>
    </lineage>
</organism>
<sequence length="181" mass="20614">MPRPDWLSTPPRPHHATFTYPGSLSRFLFIQQLVIDYPSSSRSRRVSATAHSRCSFRPRISVASRPAVQSFSSATRLFVNSASPTRQLSHNAQRSYSAALAFAARASNRRRTERRLRDEAWPAFVSQPSLPATPVRRCRRVRLQSGAWPASLCRRARSRRRVRLSRSGRPRCVDVVFARVV</sequence>
<dbReference type="AlphaFoldDB" id="A0A0C3RWG6"/>
<gene>
    <name evidence="1" type="ORF">PHLGIDRAFT_482759</name>
</gene>
<keyword evidence="2" id="KW-1185">Reference proteome</keyword>
<name>A0A0C3RWG6_PHLG1</name>
<evidence type="ECO:0000313" key="2">
    <source>
        <dbReference type="Proteomes" id="UP000053257"/>
    </source>
</evidence>
<accession>A0A0C3RWG6</accession>
<reference evidence="1 2" key="1">
    <citation type="journal article" date="2014" name="PLoS Genet.">
        <title>Analysis of the Phlebiopsis gigantea genome, transcriptome and secretome provides insight into its pioneer colonization strategies of wood.</title>
        <authorList>
            <person name="Hori C."/>
            <person name="Ishida T."/>
            <person name="Igarashi K."/>
            <person name="Samejima M."/>
            <person name="Suzuki H."/>
            <person name="Master E."/>
            <person name="Ferreira P."/>
            <person name="Ruiz-Duenas F.J."/>
            <person name="Held B."/>
            <person name="Canessa P."/>
            <person name="Larrondo L.F."/>
            <person name="Schmoll M."/>
            <person name="Druzhinina I.S."/>
            <person name="Kubicek C.P."/>
            <person name="Gaskell J.A."/>
            <person name="Kersten P."/>
            <person name="St John F."/>
            <person name="Glasner J."/>
            <person name="Sabat G."/>
            <person name="Splinter BonDurant S."/>
            <person name="Syed K."/>
            <person name="Yadav J."/>
            <person name="Mgbeahuruike A.C."/>
            <person name="Kovalchuk A."/>
            <person name="Asiegbu F.O."/>
            <person name="Lackner G."/>
            <person name="Hoffmeister D."/>
            <person name="Rencoret J."/>
            <person name="Gutierrez A."/>
            <person name="Sun H."/>
            <person name="Lindquist E."/>
            <person name="Barry K."/>
            <person name="Riley R."/>
            <person name="Grigoriev I.V."/>
            <person name="Henrissat B."/>
            <person name="Kues U."/>
            <person name="Berka R.M."/>
            <person name="Martinez A.T."/>
            <person name="Covert S.F."/>
            <person name="Blanchette R.A."/>
            <person name="Cullen D."/>
        </authorList>
    </citation>
    <scope>NUCLEOTIDE SEQUENCE [LARGE SCALE GENOMIC DNA]</scope>
    <source>
        <strain evidence="1 2">11061_1 CR5-6</strain>
    </source>
</reference>
<dbReference type="HOGENOM" id="CLU_1489526_0_0_1"/>
<evidence type="ECO:0000313" key="1">
    <source>
        <dbReference type="EMBL" id="KIP05901.1"/>
    </source>
</evidence>
<dbReference type="Proteomes" id="UP000053257">
    <property type="component" value="Unassembled WGS sequence"/>
</dbReference>
<dbReference type="EMBL" id="KN840531">
    <property type="protein sequence ID" value="KIP05901.1"/>
    <property type="molecule type" value="Genomic_DNA"/>
</dbReference>
<protein>
    <submittedName>
        <fullName evidence="1">Uncharacterized protein</fullName>
    </submittedName>
</protein>
<proteinExistence type="predicted"/>